<evidence type="ECO:0000313" key="2">
    <source>
        <dbReference type="Proteomes" id="UP001141806"/>
    </source>
</evidence>
<gene>
    <name evidence="1" type="ORF">NE237_019033</name>
</gene>
<keyword evidence="2" id="KW-1185">Reference proteome</keyword>
<proteinExistence type="predicted"/>
<reference evidence="1" key="1">
    <citation type="journal article" date="2023" name="Plant J.">
        <title>The genome of the king protea, Protea cynaroides.</title>
        <authorList>
            <person name="Chang J."/>
            <person name="Duong T.A."/>
            <person name="Schoeman C."/>
            <person name="Ma X."/>
            <person name="Roodt D."/>
            <person name="Barker N."/>
            <person name="Li Z."/>
            <person name="Van de Peer Y."/>
            <person name="Mizrachi E."/>
        </authorList>
    </citation>
    <scope>NUCLEOTIDE SEQUENCE</scope>
    <source>
        <tissue evidence="1">Young leaves</tissue>
    </source>
</reference>
<dbReference type="EMBL" id="JAMYWD010000007">
    <property type="protein sequence ID" value="KAJ4967184.1"/>
    <property type="molecule type" value="Genomic_DNA"/>
</dbReference>
<accession>A0A9Q0QPQ3</accession>
<sequence>MGKDFEHKTAAAAVERIKGWGVMGSGSCTGTSAEIIDVCFDGEISLGADVNLGCRDHHIDIHGLAYNRIVRAWELSADDRVWGTEREYTSEGAMGGLLAAQFLCMMIMMLVFERTEWKLQARKAQALTRAVADDDEHADGQEETVKNQVKDSSDNIIFKINESLV</sequence>
<evidence type="ECO:0000313" key="1">
    <source>
        <dbReference type="EMBL" id="KAJ4967184.1"/>
    </source>
</evidence>
<protein>
    <submittedName>
        <fullName evidence="1">Uncharacterized protein</fullName>
    </submittedName>
</protein>
<comment type="caution">
    <text evidence="1">The sequence shown here is derived from an EMBL/GenBank/DDBJ whole genome shotgun (WGS) entry which is preliminary data.</text>
</comment>
<dbReference type="Proteomes" id="UP001141806">
    <property type="component" value="Unassembled WGS sequence"/>
</dbReference>
<organism evidence="1 2">
    <name type="scientific">Protea cynaroides</name>
    <dbReference type="NCBI Taxonomy" id="273540"/>
    <lineage>
        <taxon>Eukaryota</taxon>
        <taxon>Viridiplantae</taxon>
        <taxon>Streptophyta</taxon>
        <taxon>Embryophyta</taxon>
        <taxon>Tracheophyta</taxon>
        <taxon>Spermatophyta</taxon>
        <taxon>Magnoliopsida</taxon>
        <taxon>Proteales</taxon>
        <taxon>Proteaceae</taxon>
        <taxon>Protea</taxon>
    </lineage>
</organism>
<dbReference type="OrthoDB" id="2126698at2759"/>
<name>A0A9Q0QPQ3_9MAGN</name>
<dbReference type="AlphaFoldDB" id="A0A9Q0QPQ3"/>